<sequence>MISKGVRRGSLFLQASIRSEGSDGWAAACLTEPRREMKTFGFCRLATTFPDGLW</sequence>
<reference evidence="1 2" key="1">
    <citation type="submission" date="2016-01" db="EMBL/GenBank/DDBJ databases">
        <title>Draft Genome Sequences of Seven Thermophilic Sporeformers Isolated from Foods.</title>
        <authorList>
            <person name="Berendsen E.M."/>
            <person name="Wells-Bennik M.H."/>
            <person name="Krawcyk A.O."/>
            <person name="De Jong A."/>
            <person name="Holsappel S."/>
            <person name="Eijlander R.T."/>
            <person name="Kuipers O.P."/>
        </authorList>
    </citation>
    <scope>NUCLEOTIDE SEQUENCE [LARGE SCALE GENOMIC DNA]</scope>
    <source>
        <strain evidence="1 2">B4109</strain>
    </source>
</reference>
<proteinExistence type="predicted"/>
<comment type="caution">
    <text evidence="1">The sequence shown here is derived from an EMBL/GenBank/DDBJ whole genome shotgun (WGS) entry which is preliminary data.</text>
</comment>
<evidence type="ECO:0000313" key="2">
    <source>
        <dbReference type="Proteomes" id="UP000075424"/>
    </source>
</evidence>
<dbReference type="AlphaFoldDB" id="A0A150MFF1"/>
<accession>A0A150MFF1</accession>
<gene>
    <name evidence="1" type="ORF">B4109_2272</name>
</gene>
<organism evidence="1 2">
    <name type="scientific">Geobacillus stearothermophilus</name>
    <name type="common">Bacillus stearothermophilus</name>
    <dbReference type="NCBI Taxonomy" id="1422"/>
    <lineage>
        <taxon>Bacteria</taxon>
        <taxon>Bacillati</taxon>
        <taxon>Bacillota</taxon>
        <taxon>Bacilli</taxon>
        <taxon>Bacillales</taxon>
        <taxon>Anoxybacillaceae</taxon>
        <taxon>Geobacillus</taxon>
    </lineage>
</organism>
<protein>
    <submittedName>
        <fullName evidence="1">Uncharacterized protein</fullName>
    </submittedName>
</protein>
<dbReference type="Proteomes" id="UP000075424">
    <property type="component" value="Unassembled WGS sequence"/>
</dbReference>
<dbReference type="PATRIC" id="fig|1422.18.peg.808"/>
<dbReference type="EMBL" id="LQYV01000112">
    <property type="protein sequence ID" value="KYD23304.1"/>
    <property type="molecule type" value="Genomic_DNA"/>
</dbReference>
<evidence type="ECO:0000313" key="1">
    <source>
        <dbReference type="EMBL" id="KYD23304.1"/>
    </source>
</evidence>
<dbReference type="RefSeq" id="WP_429881564.1">
    <property type="nucleotide sequence ID" value="NZ_JBCMXH010000024.1"/>
</dbReference>
<name>A0A150MFF1_GEOSE</name>